<comment type="caution">
    <text evidence="2">The sequence shown here is derived from an EMBL/GenBank/DDBJ whole genome shotgun (WGS) entry which is preliminary data.</text>
</comment>
<dbReference type="eggNOG" id="ENOG502T81X">
    <property type="taxonomic scope" value="Eukaryota"/>
</dbReference>
<dbReference type="EMBL" id="BSYA01000158">
    <property type="protein sequence ID" value="GMG35134.1"/>
    <property type="molecule type" value="Genomic_DNA"/>
</dbReference>
<reference evidence="1" key="2">
    <citation type="submission" date="2023-04" db="EMBL/GenBank/DDBJ databases">
        <title>Aspergillus oryzae NBRC 4228.</title>
        <authorList>
            <person name="Ichikawa N."/>
            <person name="Sato H."/>
            <person name="Tonouchi N."/>
        </authorList>
    </citation>
    <scope>NUCLEOTIDE SEQUENCE</scope>
    <source>
        <strain evidence="1">NBRC 4228</strain>
    </source>
</reference>
<organism evidence="2 3">
    <name type="scientific">Aspergillus oryzae</name>
    <name type="common">Yellow koji mold</name>
    <dbReference type="NCBI Taxonomy" id="5062"/>
    <lineage>
        <taxon>Eukaryota</taxon>
        <taxon>Fungi</taxon>
        <taxon>Dikarya</taxon>
        <taxon>Ascomycota</taxon>
        <taxon>Pezizomycotina</taxon>
        <taxon>Eurotiomycetes</taxon>
        <taxon>Eurotiomycetidae</taxon>
        <taxon>Eurotiales</taxon>
        <taxon>Aspergillaceae</taxon>
        <taxon>Aspergillus</taxon>
        <taxon>Aspergillus subgen. Circumdati</taxon>
    </lineage>
</organism>
<dbReference type="OMA" id="CYSGGWL"/>
<reference evidence="2 3" key="1">
    <citation type="submission" date="2016-10" db="EMBL/GenBank/DDBJ databases">
        <title>Genome sequencing of Aspergillus oryzae BCC7051.</title>
        <authorList>
            <person name="Thammarongtham C."/>
            <person name="Vorapreeda T."/>
            <person name="Nookaew I."/>
            <person name="Srisuk T."/>
            <person name="Land M."/>
            <person name="Jeennor S."/>
            <person name="Laoteng K."/>
        </authorList>
    </citation>
    <scope>NUCLEOTIDE SEQUENCE [LARGE SCALE GENOMIC DNA]</scope>
    <source>
        <strain evidence="2 3">BCC7051</strain>
    </source>
</reference>
<dbReference type="OrthoDB" id="3000060at2759"/>
<gene>
    <name evidence="1" type="ORF">Aory04_001038800</name>
    <name evidence="2" type="ORF">OAory_01033440</name>
</gene>
<evidence type="ECO:0000313" key="2">
    <source>
        <dbReference type="EMBL" id="OOO14749.1"/>
    </source>
</evidence>
<dbReference type="Proteomes" id="UP001165205">
    <property type="component" value="Unassembled WGS sequence"/>
</dbReference>
<accession>A0A1S9E0B5</accession>
<proteinExistence type="predicted"/>
<dbReference type="VEuPathDB" id="FungiDB:AO090026000565"/>
<dbReference type="Proteomes" id="UP000190312">
    <property type="component" value="Unassembled WGS sequence"/>
</dbReference>
<protein>
    <submittedName>
        <fullName evidence="1">Unnamed protein product</fullName>
    </submittedName>
</protein>
<evidence type="ECO:0000313" key="1">
    <source>
        <dbReference type="EMBL" id="GMG35134.1"/>
    </source>
</evidence>
<dbReference type="AlphaFoldDB" id="A0A1S9E0B5"/>
<sequence length="560" mass="63143">MSTITPESIPGFHAVGRTTGTTEDLKGLSFATTCPPDIGPRTRLIAVCGITDDEDDASPAKDGWFLSDFYLFHYLFSDLHGPTASQIWMTSEKPEDLVRKYKEYVHGDPRGERRVVLDKSMLPGIEQSGSLRVVSRKDLLERFLCTLREQSLLAKTNDQHLVVMVFGHGDERTYGVALGGYKPNLHIENVKRALQPDTSVTLFMTSCYSGGWIVQPNTMRSRYINATGITGAGPKAESKSWPESSSLRRACGSIIASAILQTSIAIEESQETVAVHTDPTYYSFAQSVYDSYKRLDPLADTHKIHFSAQDDQWALHFKCRSGMPLSQLKLRWESLRSVPLGDYHSEGSDGHGTGTSRYGTARKLSKVKYAALYYFHCANPGPHNNASNIGLHGQLMALLSGREKFSDEELDEMFETLRYRLDALAQADELAMVMGVANETFNAYSYVHETWKQSPEEDKLDFFAWRLLVEKELVDRPIEGHFWPKPVKFLCACLVMSGLDYDEIEQRIEIAESYKRTQAEAISELYGSQIMRDEEVIRGREKLLNKMTSLGRKVRAVFRH</sequence>
<evidence type="ECO:0000313" key="3">
    <source>
        <dbReference type="Proteomes" id="UP000190312"/>
    </source>
</evidence>
<dbReference type="EMBL" id="MKZY01000001">
    <property type="protein sequence ID" value="OOO14749.1"/>
    <property type="molecule type" value="Genomic_DNA"/>
</dbReference>
<name>A0A1S9E0B5_ASPOZ</name>